<feature type="compositionally biased region" description="Basic residues" evidence="5">
    <location>
        <begin position="1180"/>
        <end position="1190"/>
    </location>
</feature>
<proteinExistence type="inferred from homology"/>
<feature type="region of interest" description="Disordered" evidence="5">
    <location>
        <begin position="616"/>
        <end position="640"/>
    </location>
</feature>
<feature type="coiled-coil region" evidence="4">
    <location>
        <begin position="2698"/>
        <end position="2725"/>
    </location>
</feature>
<feature type="domain" description="C2" evidence="6">
    <location>
        <begin position="1"/>
        <end position="103"/>
    </location>
</feature>
<dbReference type="Pfam" id="PF13499">
    <property type="entry name" value="EF-hand_7"/>
    <property type="match status" value="2"/>
</dbReference>
<feature type="region of interest" description="Disordered" evidence="5">
    <location>
        <begin position="465"/>
        <end position="497"/>
    </location>
</feature>
<dbReference type="InterPro" id="IPR018247">
    <property type="entry name" value="EF_Hand_1_Ca_BS"/>
</dbReference>
<evidence type="ECO:0000256" key="3">
    <source>
        <dbReference type="PROSITE-ProRule" id="PRU00221"/>
    </source>
</evidence>
<dbReference type="Gene3D" id="1.20.58.2190">
    <property type="match status" value="4"/>
</dbReference>
<feature type="compositionally biased region" description="Basic and acidic residues" evidence="5">
    <location>
        <begin position="2645"/>
        <end position="2669"/>
    </location>
</feature>
<dbReference type="SMART" id="SM00580">
    <property type="entry name" value="PUG"/>
    <property type="match status" value="2"/>
</dbReference>
<dbReference type="SMART" id="SM00333">
    <property type="entry name" value="TUDOR"/>
    <property type="match status" value="16"/>
</dbReference>
<feature type="compositionally biased region" description="Basic and acidic residues" evidence="5">
    <location>
        <begin position="1829"/>
        <end position="1838"/>
    </location>
</feature>
<feature type="domain" description="EF-hand" evidence="8">
    <location>
        <begin position="2290"/>
        <end position="2325"/>
    </location>
</feature>
<dbReference type="InterPro" id="IPR019775">
    <property type="entry name" value="WD40_repeat_CS"/>
</dbReference>
<evidence type="ECO:0000256" key="5">
    <source>
        <dbReference type="SAM" id="MobiDB-lite"/>
    </source>
</evidence>
<feature type="compositionally biased region" description="Basic residues" evidence="5">
    <location>
        <begin position="1311"/>
        <end position="1321"/>
    </location>
</feature>
<feature type="compositionally biased region" description="Basic residues" evidence="5">
    <location>
        <begin position="7009"/>
        <end position="7021"/>
    </location>
</feature>
<feature type="region of interest" description="Disordered" evidence="5">
    <location>
        <begin position="1439"/>
        <end position="1460"/>
    </location>
</feature>
<feature type="compositionally biased region" description="Basic residues" evidence="5">
    <location>
        <begin position="1275"/>
        <end position="1287"/>
    </location>
</feature>
<feature type="region of interest" description="Disordered" evidence="5">
    <location>
        <begin position="6978"/>
        <end position="7052"/>
    </location>
</feature>
<dbReference type="InterPro" id="IPR000719">
    <property type="entry name" value="Prot_kinase_dom"/>
</dbReference>
<feature type="region of interest" description="Disordered" evidence="5">
    <location>
        <begin position="756"/>
        <end position="783"/>
    </location>
</feature>
<dbReference type="SUPFAM" id="SSF47473">
    <property type="entry name" value="EF-hand"/>
    <property type="match status" value="3"/>
</dbReference>
<dbReference type="InterPro" id="IPR036339">
    <property type="entry name" value="PUB-like_dom_sf"/>
</dbReference>
<feature type="region of interest" description="Disordered" evidence="5">
    <location>
        <begin position="2453"/>
        <end position="2472"/>
    </location>
</feature>
<feature type="region of interest" description="Disordered" evidence="5">
    <location>
        <begin position="1985"/>
        <end position="2009"/>
    </location>
</feature>
<feature type="domain" description="EF-hand" evidence="8">
    <location>
        <begin position="2254"/>
        <end position="2289"/>
    </location>
</feature>
<feature type="compositionally biased region" description="Acidic residues" evidence="5">
    <location>
        <begin position="828"/>
        <end position="838"/>
    </location>
</feature>
<feature type="compositionally biased region" description="Basic residues" evidence="5">
    <location>
        <begin position="2338"/>
        <end position="2349"/>
    </location>
</feature>
<dbReference type="CDD" id="cd04508">
    <property type="entry name" value="Tudor_SF"/>
    <property type="match status" value="15"/>
</dbReference>
<dbReference type="GO" id="GO:0005524">
    <property type="term" value="F:ATP binding"/>
    <property type="evidence" value="ECO:0007669"/>
    <property type="project" value="InterPro"/>
</dbReference>
<dbReference type="GO" id="GO:0004672">
    <property type="term" value="F:protein kinase activity"/>
    <property type="evidence" value="ECO:0007669"/>
    <property type="project" value="InterPro"/>
</dbReference>
<organism evidence="10 11">
    <name type="scientific">Triparma verrucosa</name>
    <dbReference type="NCBI Taxonomy" id="1606542"/>
    <lineage>
        <taxon>Eukaryota</taxon>
        <taxon>Sar</taxon>
        <taxon>Stramenopiles</taxon>
        <taxon>Ochrophyta</taxon>
        <taxon>Bolidophyceae</taxon>
        <taxon>Parmales</taxon>
        <taxon>Triparmaceae</taxon>
        <taxon>Triparma</taxon>
    </lineage>
</organism>
<dbReference type="Pfam" id="PF00400">
    <property type="entry name" value="WD40"/>
    <property type="match status" value="2"/>
</dbReference>
<accession>A0A9W7EZX6</accession>
<feature type="region of interest" description="Disordered" evidence="5">
    <location>
        <begin position="6855"/>
        <end position="6879"/>
    </location>
</feature>
<feature type="compositionally biased region" description="Acidic residues" evidence="5">
    <location>
        <begin position="1839"/>
        <end position="1851"/>
    </location>
</feature>
<dbReference type="CDD" id="cd00030">
    <property type="entry name" value="C2"/>
    <property type="match status" value="1"/>
</dbReference>
<dbReference type="SUPFAM" id="SSF143503">
    <property type="entry name" value="PUG domain-like"/>
    <property type="match status" value="3"/>
</dbReference>
<comment type="similarity">
    <text evidence="2">Belongs to the protein kinase superfamily. Ser/Thr protein kinase family. CDPK subfamily.</text>
</comment>
<feature type="region of interest" description="Disordered" evidence="5">
    <location>
        <begin position="6547"/>
        <end position="6569"/>
    </location>
</feature>
<dbReference type="Proteomes" id="UP001165160">
    <property type="component" value="Unassembled WGS sequence"/>
</dbReference>
<feature type="compositionally biased region" description="Basic and acidic residues" evidence="5">
    <location>
        <begin position="1439"/>
        <end position="1451"/>
    </location>
</feature>
<feature type="repeat" description="WD" evidence="3">
    <location>
        <begin position="3509"/>
        <end position="3523"/>
    </location>
</feature>
<evidence type="ECO:0000313" key="10">
    <source>
        <dbReference type="EMBL" id="GMH96785.1"/>
    </source>
</evidence>
<feature type="region of interest" description="Disordered" evidence="5">
    <location>
        <begin position="1792"/>
        <end position="1864"/>
    </location>
</feature>
<keyword evidence="4" id="KW-0175">Coiled coil</keyword>
<comment type="caution">
    <text evidence="10">The sequence shown here is derived from an EMBL/GenBank/DDBJ whole genome shotgun (WGS) entry which is preliminary data.</text>
</comment>
<evidence type="ECO:0000259" key="7">
    <source>
        <dbReference type="PROSITE" id="PS50011"/>
    </source>
</evidence>
<feature type="compositionally biased region" description="Basic residues" evidence="5">
    <location>
        <begin position="2635"/>
        <end position="2644"/>
    </location>
</feature>
<dbReference type="SUPFAM" id="SSF50998">
    <property type="entry name" value="Quinoprotein alcohol dehydrogenase-like"/>
    <property type="match status" value="1"/>
</dbReference>
<dbReference type="Gene3D" id="1.10.510.10">
    <property type="entry name" value="Transferase(Phosphotransferase) domain 1"/>
    <property type="match status" value="1"/>
</dbReference>
<dbReference type="InterPro" id="IPR011047">
    <property type="entry name" value="Quinoprotein_ADH-like_sf"/>
</dbReference>
<feature type="region of interest" description="Disordered" evidence="5">
    <location>
        <begin position="2333"/>
        <end position="2354"/>
    </location>
</feature>
<dbReference type="PROSITE" id="PS00678">
    <property type="entry name" value="WD_REPEATS_1"/>
    <property type="match status" value="1"/>
</dbReference>
<keyword evidence="11" id="KW-1185">Reference proteome</keyword>
<dbReference type="SMART" id="SM00320">
    <property type="entry name" value="WD40"/>
    <property type="match status" value="2"/>
</dbReference>
<dbReference type="SUPFAM" id="SSF49562">
    <property type="entry name" value="C2 domain (Calcium/lipid-binding domain, CaLB)"/>
    <property type="match status" value="1"/>
</dbReference>
<dbReference type="InterPro" id="IPR000008">
    <property type="entry name" value="C2_dom"/>
</dbReference>
<dbReference type="Gene3D" id="2.60.40.150">
    <property type="entry name" value="C2 domain"/>
    <property type="match status" value="1"/>
</dbReference>
<dbReference type="InterPro" id="IPR035892">
    <property type="entry name" value="C2_domain_sf"/>
</dbReference>
<feature type="region of interest" description="Disordered" evidence="5">
    <location>
        <begin position="6773"/>
        <end position="6801"/>
    </location>
</feature>
<feature type="compositionally biased region" description="Basic and acidic residues" evidence="5">
    <location>
        <begin position="2455"/>
        <end position="2472"/>
    </location>
</feature>
<dbReference type="InterPro" id="IPR002048">
    <property type="entry name" value="EF_hand_dom"/>
</dbReference>
<feature type="region of interest" description="Disordered" evidence="5">
    <location>
        <begin position="1176"/>
        <end position="1341"/>
    </location>
</feature>
<feature type="compositionally biased region" description="Low complexity" evidence="5">
    <location>
        <begin position="1264"/>
        <end position="1274"/>
    </location>
</feature>
<feature type="region of interest" description="Disordered" evidence="5">
    <location>
        <begin position="2617"/>
        <end position="2675"/>
    </location>
</feature>
<dbReference type="Pfam" id="PF09409">
    <property type="entry name" value="PUB"/>
    <property type="match status" value="1"/>
</dbReference>
<dbReference type="GO" id="GO:0005509">
    <property type="term" value="F:calcium ion binding"/>
    <property type="evidence" value="ECO:0007669"/>
    <property type="project" value="InterPro"/>
</dbReference>
<dbReference type="InterPro" id="IPR002999">
    <property type="entry name" value="Tudor"/>
</dbReference>
<keyword evidence="1" id="KW-0106">Calcium</keyword>
<protein>
    <recommendedName>
        <fullName evidence="12">Calmodulin</fullName>
    </recommendedName>
</protein>
<dbReference type="Gene3D" id="1.10.238.10">
    <property type="entry name" value="EF-hand"/>
    <property type="match status" value="2"/>
</dbReference>
<dbReference type="SMART" id="SM00054">
    <property type="entry name" value="EFh"/>
    <property type="match status" value="6"/>
</dbReference>
<feature type="region of interest" description="Disordered" evidence="5">
    <location>
        <begin position="895"/>
        <end position="921"/>
    </location>
</feature>
<evidence type="ECO:0008006" key="12">
    <source>
        <dbReference type="Google" id="ProtNLM"/>
    </source>
</evidence>
<dbReference type="PROSITE" id="PS50222">
    <property type="entry name" value="EF_HAND_2"/>
    <property type="match status" value="4"/>
</dbReference>
<dbReference type="PROSITE" id="PS50004">
    <property type="entry name" value="C2"/>
    <property type="match status" value="1"/>
</dbReference>
<feature type="domain" description="Tudor" evidence="9">
    <location>
        <begin position="491"/>
        <end position="558"/>
    </location>
</feature>
<evidence type="ECO:0000256" key="1">
    <source>
        <dbReference type="ARBA" id="ARBA00022837"/>
    </source>
</evidence>
<dbReference type="PROSITE" id="PS00018">
    <property type="entry name" value="EF_HAND_1"/>
    <property type="match status" value="4"/>
</dbReference>
<dbReference type="InterPro" id="IPR011009">
    <property type="entry name" value="Kinase-like_dom_sf"/>
</dbReference>
<feature type="region of interest" description="Disordered" evidence="5">
    <location>
        <begin position="1406"/>
        <end position="1427"/>
    </location>
</feature>
<reference evidence="11" key="1">
    <citation type="journal article" date="2023" name="Commun. Biol.">
        <title>Genome analysis of Parmales, the sister group of diatoms, reveals the evolutionary specialization of diatoms from phago-mixotrophs to photoautotrophs.</title>
        <authorList>
            <person name="Ban H."/>
            <person name="Sato S."/>
            <person name="Yoshikawa S."/>
            <person name="Yamada K."/>
            <person name="Nakamura Y."/>
            <person name="Ichinomiya M."/>
            <person name="Sato N."/>
            <person name="Blanc-Mathieu R."/>
            <person name="Endo H."/>
            <person name="Kuwata A."/>
            <person name="Ogata H."/>
        </authorList>
    </citation>
    <scope>NUCLEOTIDE SEQUENCE [LARGE SCALE GENOMIC DNA]</scope>
    <source>
        <strain evidence="11">NIES 3699</strain>
    </source>
</reference>
<feature type="compositionally biased region" description="Basic and acidic residues" evidence="5">
    <location>
        <begin position="1200"/>
        <end position="1214"/>
    </location>
</feature>
<evidence type="ECO:0000256" key="4">
    <source>
        <dbReference type="SAM" id="Coils"/>
    </source>
</evidence>
<evidence type="ECO:0000259" key="6">
    <source>
        <dbReference type="PROSITE" id="PS50004"/>
    </source>
</evidence>
<dbReference type="PROSITE" id="PS50304">
    <property type="entry name" value="TUDOR"/>
    <property type="match status" value="1"/>
</dbReference>
<feature type="domain" description="EF-hand" evidence="8">
    <location>
        <begin position="1474"/>
        <end position="1509"/>
    </location>
</feature>
<dbReference type="InterPro" id="IPR018997">
    <property type="entry name" value="PUB_domain"/>
</dbReference>
<dbReference type="InterPro" id="IPR014002">
    <property type="entry name" value="Agenet_dom_plant"/>
</dbReference>
<feature type="compositionally biased region" description="Basic and acidic residues" evidence="5">
    <location>
        <begin position="6780"/>
        <end position="6801"/>
    </location>
</feature>
<dbReference type="PROSITE" id="PS50082">
    <property type="entry name" value="WD_REPEATS_2"/>
    <property type="match status" value="1"/>
</dbReference>
<feature type="compositionally biased region" description="Low complexity" evidence="5">
    <location>
        <begin position="1322"/>
        <end position="1336"/>
    </location>
</feature>
<feature type="region of interest" description="Disordered" evidence="5">
    <location>
        <begin position="1035"/>
        <end position="1062"/>
    </location>
</feature>
<feature type="compositionally biased region" description="Low complexity" evidence="5">
    <location>
        <begin position="480"/>
        <end position="492"/>
    </location>
</feature>
<evidence type="ECO:0000313" key="11">
    <source>
        <dbReference type="Proteomes" id="UP001165160"/>
    </source>
</evidence>
<dbReference type="CDD" id="cd00051">
    <property type="entry name" value="EFh"/>
    <property type="match status" value="2"/>
</dbReference>
<dbReference type="CDD" id="cd09212">
    <property type="entry name" value="PUB"/>
    <property type="match status" value="4"/>
</dbReference>
<dbReference type="InterPro" id="IPR011992">
    <property type="entry name" value="EF-hand-dom_pair"/>
</dbReference>
<feature type="region of interest" description="Disordered" evidence="5">
    <location>
        <begin position="325"/>
        <end position="350"/>
    </location>
</feature>
<dbReference type="SMART" id="SM00743">
    <property type="entry name" value="Agenet"/>
    <property type="match status" value="2"/>
</dbReference>
<keyword evidence="3" id="KW-0853">WD repeat</keyword>
<dbReference type="SUPFAM" id="SSF63748">
    <property type="entry name" value="Tudor/PWWP/MBT"/>
    <property type="match status" value="2"/>
</dbReference>
<evidence type="ECO:0000259" key="8">
    <source>
        <dbReference type="PROSITE" id="PS50222"/>
    </source>
</evidence>
<feature type="compositionally biased region" description="Basic residues" evidence="5">
    <location>
        <begin position="1811"/>
        <end position="1828"/>
    </location>
</feature>
<sequence length="7137" mass="771928">MVLNVEVIEGRQLTATGRSTFVECSIVGLGRSRPQRSDPVDEASNPTFDARFSFQDVQERDARDGELIVKVMEEDRSRDREVASVSIPLDKFIDGVERKTFRLDGGGAVRITADFGSQSRRDDSEDAGNQKLEVDMKVEARYRGKSKYYPGVISRVRLNGTVDINYDDGEKELGVKPELVRVLEDRSRSSRKSKSPSFRSSRGPKVGQKCSAQFKGKGKFYPGKIAKVNSDGTVNVDFNDGDKDRYVDMLCVKLEDGGGSDSETETDTKDQKLEVDMKVEARYRGKSKYYPGVISRVRLNGTVDINYDDGEKELGVKPELVRVLEDRSRSSRKSKSPSSRSSRGPKVGQKCTAQFKGKGKFYPGKISKVNSDGTVNVDFNDGDKDRYVDMLCVKLEDGGGSDSETETDTNDQKLEVDMKVEARYRGKSKYYPGVISRVRLNGTVDINYDDGEKELGVKPELVRVLESSSRSSKKSRSQSRSRSSSPRSSDQPRVGDECEAQFKGKGKFYPGKISKVNSDGTVNIDFNDGDKDRYVDIKSIKLVSPKKRLKYDSETETDTNDQKLEVDMKVEARYRGKSKYYSGVISRVRLNGTVDINYDDGEKELGVKPELVRVIEDRSRSSRKSQSPSRSSRGPKVGQKCTAQFKGKGKFYPGKISKVNSDGTVNVDFNDGDKDRYVDMKSVKLEDGGGSDSETETDTNDQKLEVDMKVEARYRGKSKYYPGVISRVRLNGTVDINYDDGEKELGVKPELVRVIEDRSRSSRKAKSPSRSSRGPKVGQKCTAQFKGKGKFYPGKIAKVNSDRTVNVDFNDGDKDRYVDMKSVKLEDGGADSESETDTNDQKLEVDMKVEARYRGKSKYYPGVISRVRLNGTVDINYDDGEKELGVKPELVRVLEDRSRSSRKAKSPSRSSRGPKVGQKCTAQFKGKGKFYPGKIAKVNSDGTVNVDFNDGDKDRYVDMKSVKLEDGGGSDSETETDTNDQKLEVDMKVEARYRGKSKYYPGVITRVRLNGTVDINYDDGEEELGVKPELVRVIEDRSRSSRKAKSPSRSSRGPKVGQKCTAQFKGKGKFYPGKISKVNSDGTVNVDFNDGDKDRYVDMKSVKLEDGGGSDSETETDTNDQKLEVDMKVEARYRGKSKYYPGVITRVRLNGTVDINYDDGEKELGVKPELVRILEDKSRSSRKSSSKSRSRRSESVSSKSSDEGPEFVKHDKVSARYNKKSTFYPAKITKVHKDGTFDLEYSDSSKKSEKNVKAKYIKARSRSESPASDSSSSNRRGRKGRSPPKSKKHDDMKASRLARFDSKDPGSNSKSKSRSRSRRGRSQSSNSSRSSDSDSSPTSYDFEQGDIVKCCYYRAPHSSKYSKPQKNSKFLSAKIRRFNKDNRTYKVEFLTSTRDVVDAVPARYIKASSRSSPSPSSSSSPTRRRASSWDPLVNLANHHYDEDNRHGDRPSLHRATKNSKGDDYKKLEKLLSRSSLASYRDIFEQYDSGGNDELEFEDVVEAFDALGRRCSLQEIKTYSKDVKLSSRAMNFLDFMKCYATMFFSGESSTSSEPSSLRHKAMDHFVNDEASDLQRWAEVLGDKQLQMLEEAWEKHATPLIRADGTQSSRVGVKIRDLRATLRSLNRDISHSTLSAFLSHAGLKAGDVLSLADFAYAFHAIFADGGVDNVFSGVAKDSGPFNTFDRKSSSLSTGHVLQLNTISQTAAAIFSQTPDWEGRPDQHHMMIRKLSIGRDDGVQQALRKARDAFEDLDENDEGEIEGDSINTWLENALPSRKVTQEAKVISIVAELTGSKSSENKGKENIEDEENDGKKKKKPSKGKSGDKKKKSSKSEDGKSNSDDEPNSDEDNDDDEKSKNSDESSVEPSAFTLPELLTYFGYLFESTASASSPSVPTAFAELRLHNKPSDVREAGEVVREFIQRVLDKPTDVKNFRIASSSAPYASKVGTKKGGESLMTACGFSKQWVDAKNSKDSAYFFVLEGGNAKAKKTKPPAASKKSKGSKKAKESAAPASKDAFQLNLESKIEDIDAELLALDGVPSVAAAIRTIREGDPTNPLAVPVTLKQVYGCVDTVLSCVSSLLKNPKDSRLHRVRTTNPTFQRTLGRFYGSPNLMESCGFELIEGGAIFSLKRLSSAEDAAAAHSIASTAGSQTGTLANFKFPDLDEKTTAFLYRKRADLLAALDTLSSLVESDIDGGLDAPNRAQRDFEDAGRPSVAAVGKKESKKEVKKKGGKAEKSLLTSEMELFLKGRTGVQRAQLVMLKEAFDAFDHDKDGFITAADLKAFWRAKGEDNSDSRILNFIKSKDINHDGRVTYEEFAVSYSNLLQPETKAWVSLEKGSKSSKSKPSKSSKKGGTVTFSVDIDPEEVDDGASPVAAAFGALRLCTTIPQCLIAVQRVEAIVKKILETPSAKSYWRIKVNDSDFHTNVGRHYGGIALIKAFGFALEENGSVLALSEKATADKPRSSSGHSRWERPPQEVIKSLREDLKELSIHMTGLLSPEVSDINAVSSAVARLRNPKSGDAWSASLVVETAVVYMTNILASPEDPNLRVINTSNLNFQRRIAAFEGGIDLLLACGFRSDTETGALVFPTDGDLRYLKARKLELETGLKMLQRFAHHEATVKENLRRKDERSNSPTKKSKKSRSKSPKKESRRDKEEKSRRKKSKEPDDRSTTSSVTDNDVKKALIEAKLKMEKNVADIRAASNAKIREIERKNEGLTKEVQNLYTKLDKTIPRRDASTISRMKSEDKKASGKAAATFGLTTSAFKTKGAGNATKRATSPSKGKSARGKKGKAVASTTLKKHVEPGTAILQVDTMEGFEVGHRIRIGDKKNAEERWVVALGSLVLSEPLRNGHMAGANIVSLGPASGEVQKKSFERACVLHFITSDVIQNMLVSPAINQGEKILIDRKAQRKFEKRKVDKHIVSATPAFCQTVGAGDEKSSASTVASVNSVGKVIVKSENKLVTLNEGFGFSQLNMMFDSFDLQQKGYIVEDDISSSSSPYLSALCIDGGAEPSTKLELFRSFPKTEEDGKSVVYWRNFVSFFRQTALPTGGDPTSAWAKELWARGLSESDVVSVVRAFALNLSPSAESLSVEEAVSSMLELSADFNSNPDAPCTEELVHATLATVLAGKSTHVKVNQFARLYVELIKLGKGPLLWKKSAEALLKEIYLQHSAGPNDVLDEEGAAAFLNDVENNASLKPYLDCLPTEDAHVTLHSRLNELSSSPTVNFNMVRASIYELPALAPKVFLRPATTTALQQSVHEVVVVGDTMYLLMLDGTLQTWSAVLGVPTALAASTRVITHEPTPDPSGGSITTKRNETQTANFEWRQSVNLDNVDTKDSSTTPENVDAEFLAAKFAKELLSMTPRVDVLHVCPHTSSLLLNTTAGDRCIRFHESASLRRTHRVRLQLPNMPYFDHGLFDVGPGGYENGNGVTHRVSSHMGDETAGAMQKFVYLPHSSVLIGTVVGSPVLVGFCTVSGLPLARFVGHCLPKFSKNAVAVSSLVSTLNFNGHIASGGSDGDIRVWDVGSELLPAVKRRWAPARDAIMSGSGASRMRFGDIAAFEDSLVSRKSAKFNHKVNTLYADPTKLEKFSSLRNSIKNSMGEEEGPGMKVWRFGVVTAIIDASVASAALELGAASENFLLRSEKPFVEVTYDDGSTQFNVPKRLIRTVQEATKRGDRGPNFDDDPVVVYLEDSGTIVPLMSAIGEKVAVWTTKTRVYDFVLSMFSHLDSAASFDAPVNGFVAILSSMLAREYNDEGDENDLTHSVNALSSAVANMAIEDLEELASAFDEFETGFVDVKMFATWVSQGVLIPSTGVGWRTRLVTSSRVVQRAHLGGVSTLSYLPHSMLLVSGGFGDNVVKMWDPVAHRHRLVRPDCGPVVRWRGKSSKDAYQSLPEEWTDAGSPYNEVCGVDIVGALKALEGGLTKVVVNEFGDEIVEDLSEGVKVVPVGFRSMVVSDCVADITTVRCDGVNAKAARSIDSENREGKKESFLSDPDSYASGGAKTGFLYCLSNGDVFVVESKEGFDENFILMERETLTVKAGVGKSDAFDEVEEAKKVFENRTKVRRIAYVAMSGSDGGTLRELKSTVVEMGCMSKASPTASLLSLGVRAVVFFSDKDDGSTSLKNDERSDGQSKNLSGMRTALAVVVSINNSSRTAVIAPESLYYPGAVGQLTVPLSRIVEGTLEVGGKVKYGVAASVAIGGEEDSVGGGAAELLCCEVIVTIGDDVLRKIVCFAVGRTTVRVKASDFDRSEGDRALISNAKVAFLQRFESSLNRFRAISPRSVNGLVRCLRGKDEVAKTALRDIQSAVIDEPAQGSGKGKAGGKEGAIKDAFQKFVVLGRSDALKVAMFEVTAALSSHGECLWAAEESRELKVGTVIQALVQHMQVCSRGYHVLAPLLLSTGGGGMGPLCESLVGLVSSGGYGSLVTWENVKSFVAAACTRIVGSSITVEQTASPEAFARSVGAIHPTLCYVGPEGLENVATGRASVGGSSTPATLPLCLESESFAEVLGTMNPMTVSKMQLEKLQIIINEGFGYKKAAVEDRVNGEVEPVADASSYMAQYACMLATQKVVTEVREATELVANLGHAVRQRASELLLEGPMLSLNGSSGGFDAGEDEVREEIERARMHAYSTVSDRCARGIVGYEGWGWRSDGSEAEGCPVTVLEIGPERLEEVQSSDKQPFSAHLVRILNHAQMDKSISGRPDMVQYYGGVDVDVQGREEGGGGGGLKSRARAAHVVSTSLEDFTPLSDVVSAKGGIGGNTSGVRLARFIGREVLRTLSRIHGSNFLLRDLNLKSIYLPPPASKKSNIVLGNYLHMGVLDESGKLSSEAPDLDSALFSLTGALCPPEALAVRGEEGERRVEFCDLRSGGGGAARDEVGQPATKSWDTWCFGTMLFELVTGKKIPSYGSSLVSYLGNVEKIGGGEDSDKLLKRFHFDWIRTIGESKEAGRAGLVLASSVLDAATNGDGEGEEIDVEGSSLLASAALLASIGGGFSYRALLPRSAQLAKSGGGKDAVLEAIRQKWIRLEMKAEGHDVGCCSWPELVEKMSRHARDVERAIGVDGGKEGIGRGLKVMRGIDVAASGGLAPSVFIENLIGGDGFSGNGLAYPLSPVEAARLANCATVKVDGEPLVAYEAFAGIFSGYPHGSKFGGLEDPSSLLLDVLALCFVGDADVRPEPEKLLSHPFFTLSEKEEEAAINDCKAYASGASPVNVMVVQGVVEPLKQLAVQSAKLAAYQQKLDLGVSVGVLGGSGEEEAGGIMFDVGSFCDVLNCANRFLHGGGEGGGAKEGGGDRVVESGKWSPSERHHAAELMYGDELICGGILPHIVACTLRFVSSDQGNITGYNFRNASAVGGSASATLAQRLMNRIARFFESILLETRPIVEGGSSVKDGPASPFVGKVLESLVKLYLGEEGGLASIYGRGEGLKIDFAGLGGSNLVYGDVPEKDFDDDRSWGPFGRDSNSVCHWSSTFMSMIEPVLLLAITESGGGNHLYSPICDWIAGSKGKIESGGEDMGQGGEDLVDDDLEEGVGAEASVQKKSLPFLRTSNYYGELVSLGRTLANLSAASRGQGRTGARARRSCVSYVLTMVRLWGLREGGDGGVEGLSARPDALSSMQRAQLLLDVRIAGKLLPYIADYDGEVRRDVLTAAAAALSTGLSLLGGGGNKLPNPHSELALEFCTEGWCQALAKVLNSGGGGKDDEACRVLAGQCLERMAGAGDIACEAWGAAGVIGSLGIALADNRRAGSKEGALSVFESLAGSSAPNLSKLLQVYPSISGSLSSIGVSLPPPLTLPMLSQRGLDLAKGHTMAEVQQLVVMVRSLVGTAAQMDDNLVLGDTRPPESLIKLVGQIWGWFEVYWLKAVVAHGVGGKDTMEGARANVLSECIDLFEFLVSGGGGDRGAWLLDVAPDGEVCRAGGMKVGDDDEEGGLDEEAESKRRGMDLTKKLLMDVGLGLEDAGLEDGEDVGDGKRVSGSGLTAMVTKMGKNRGGGNVGFEPYRADRLVDLKTKIMHAVASGMKMGGAVVCEKLLNAGVALYFGEAMHAGCVLVKNSVETGSEHIHLATSYAAACAARFRMWESLLVSRSGKCAEQILLSGVCELIVGVMLRDEKSVDVTNVVIDLGFAPFNGKRLCRNEAIDMMVCCKRGAGGDGVTVVSKAVVGEIIRQARKYDAVAQERESLWRMGGGGKGLKAKQARSEVIRVMRSLLALRSGEIVRDLQFVGGVKTELLEREVALWSGSGLSMSAKKSLAAEWVKWAKGQAEQYDDVRYIADEDEDALFRYDEELRELLGRGGRERKGGEIEGAALGDGAKEALTRGVMESMAVTVGGGERKVVDGVEKPEAVVRGVSAPAATTPAVVGAPAPTASQQREIVQVEAAPARRLATLKMAGPPEMLSLQRLLNSIAADVGCDDNQISALSVRRGVQKGGRGEASVVELSVNEGVATAIHARARAGEFLRDAGDGLRFVSVEVQSLGRIDGSGNEVFGAIDDDMDFGSGAGGRGNNMSMSGGVSNFVDEPPMKTYVDNLRVSRGSGGWVGGGSGVEAGTQYSARSGRSGGGAMSSSRRQVDEEEAAASLPVLLDRLGSAMAEVRMVFDGRSSGGEDGDMQRGDALNGLLDLRIDPVLARETLRKNGGLDRYSFADFVVVHAKASGYDGSGDEGGNGKVNLPGELWCENGNGGLWMCLGGRDVGKLRRGFEMFAKRGGVDGDMVVEGKSKIGDALRSVGGLEVGEVQLDKYLSGRGAVLGGERLGFQEFCRCWLEFGGVKGGDWAVGGGGGTGMERERGFEGRGEEGERDMYDEYDPDLKKDLGGLEGLMDEVEEIGWGDEDEEDGKGGGERFAGLGGAKRFGRGELRPEARKTPGFSSGGAARWASKMQEKSKVKFKGGERNLIGLGRGDEEGVDGGLRGELKKRALKKGFMELSGGRDTITISSLRVAMAKKGGRPGEDDDLEMKRFIESRGGSLREGLTFSQFQKAYDEGRGSVTGGSLSLPFVDGGGSGGDMVPETAKKVKGKDKKSRRKKVDSDSESEEDSEEEEESRRGGRRGKREEIDEEIEDMVVDEFTEDAIMKTFMMYDLNGDGVISYLELKTTFQQQGRDSSDYEIRAWIRSRDSSGTGSVNFVDFRRAYLAKLRKRTKA</sequence>
<dbReference type="PANTHER" id="PTHR34157">
    <property type="entry name" value="TUZIN"/>
    <property type="match status" value="1"/>
</dbReference>
<evidence type="ECO:0000259" key="9">
    <source>
        <dbReference type="PROSITE" id="PS50304"/>
    </source>
</evidence>
<feature type="region of interest" description="Disordered" evidence="5">
    <location>
        <begin position="2197"/>
        <end position="2231"/>
    </location>
</feature>
<dbReference type="InterPro" id="IPR001680">
    <property type="entry name" value="WD40_rpt"/>
</dbReference>
<feature type="compositionally biased region" description="Low complexity" evidence="5">
    <location>
        <begin position="1408"/>
        <end position="1421"/>
    </location>
</feature>
<feature type="compositionally biased region" description="Basic residues" evidence="5">
    <location>
        <begin position="1985"/>
        <end position="2001"/>
    </location>
</feature>
<feature type="region of interest" description="Disordered" evidence="5">
    <location>
        <begin position="1102"/>
        <end position="1122"/>
    </location>
</feature>
<feature type="domain" description="EF-hand" evidence="8">
    <location>
        <begin position="7062"/>
        <end position="7097"/>
    </location>
</feature>
<dbReference type="PANTHER" id="PTHR34157:SF2">
    <property type="entry name" value="TUZIN"/>
    <property type="match status" value="1"/>
</dbReference>
<evidence type="ECO:0000256" key="2">
    <source>
        <dbReference type="ARBA" id="ARBA00024334"/>
    </source>
</evidence>
<feature type="region of interest" description="Disordered" evidence="5">
    <location>
        <begin position="2767"/>
        <end position="2793"/>
    </location>
</feature>
<dbReference type="EMBL" id="BRXX01000189">
    <property type="protein sequence ID" value="GMH96785.1"/>
    <property type="molecule type" value="Genomic_DNA"/>
</dbReference>
<dbReference type="PROSITE" id="PS50011">
    <property type="entry name" value="PROTEIN_KINASE_DOM"/>
    <property type="match status" value="1"/>
</dbReference>
<feature type="region of interest" description="Disordered" evidence="5">
    <location>
        <begin position="823"/>
        <end position="843"/>
    </location>
</feature>
<feature type="region of interest" description="Disordered" evidence="5">
    <location>
        <begin position="184"/>
        <end position="210"/>
    </location>
</feature>
<feature type="compositionally biased region" description="Basic and acidic residues" evidence="5">
    <location>
        <begin position="1288"/>
        <end position="1304"/>
    </location>
</feature>
<feature type="compositionally biased region" description="Acidic residues" evidence="5">
    <location>
        <begin position="7025"/>
        <end position="7036"/>
    </location>
</feature>
<feature type="compositionally biased region" description="Basic and acidic residues" evidence="5">
    <location>
        <begin position="1243"/>
        <end position="1252"/>
    </location>
</feature>
<feature type="domain" description="Protein kinase" evidence="7">
    <location>
        <begin position="4631"/>
        <end position="5187"/>
    </location>
</feature>
<dbReference type="SMART" id="SM00239">
    <property type="entry name" value="C2"/>
    <property type="match status" value="1"/>
</dbReference>
<feature type="compositionally biased region" description="Basic and acidic residues" evidence="5">
    <location>
        <begin position="2617"/>
        <end position="2630"/>
    </location>
</feature>
<gene>
    <name evidence="10" type="ORF">TrVE_jg14060</name>
</gene>
<dbReference type="SUPFAM" id="SSF56112">
    <property type="entry name" value="Protein kinase-like (PK-like)"/>
    <property type="match status" value="1"/>
</dbReference>
<name>A0A9W7EZX6_9STRA</name>
<dbReference type="Gene3D" id="2.30.30.140">
    <property type="match status" value="16"/>
</dbReference>